<dbReference type="Proteomes" id="UP001017257">
    <property type="component" value="Chromosome"/>
</dbReference>
<dbReference type="PANTHER" id="PTHR23028">
    <property type="entry name" value="ACETYLTRANSFERASE"/>
    <property type="match status" value="1"/>
</dbReference>
<feature type="domain" description="Acyltransferase 3" evidence="2">
    <location>
        <begin position="17"/>
        <end position="326"/>
    </location>
</feature>
<dbReference type="InterPro" id="IPR002656">
    <property type="entry name" value="Acyl_transf_3_dom"/>
</dbReference>
<reference evidence="3" key="1">
    <citation type="submission" date="2022-08" db="EMBL/GenBank/DDBJ databases">
        <title>Microvirga terrae sp. nov., isolated from soil.</title>
        <authorList>
            <person name="Kim K.H."/>
            <person name="Seo Y.L."/>
            <person name="Kim J.M."/>
            <person name="Lee J.K."/>
            <person name="Han D.M."/>
            <person name="Jeon C.O."/>
        </authorList>
    </citation>
    <scope>NUCLEOTIDE SEQUENCE</scope>
    <source>
        <strain evidence="3">R24</strain>
    </source>
</reference>
<evidence type="ECO:0000256" key="1">
    <source>
        <dbReference type="SAM" id="Phobius"/>
    </source>
</evidence>
<protein>
    <submittedName>
        <fullName evidence="3">Acyltransferase</fullName>
    </submittedName>
</protein>
<feature type="transmembrane region" description="Helical" evidence="1">
    <location>
        <begin position="20"/>
        <end position="36"/>
    </location>
</feature>
<dbReference type="PANTHER" id="PTHR23028:SF53">
    <property type="entry name" value="ACYL_TRANSF_3 DOMAIN-CONTAINING PROTEIN"/>
    <property type="match status" value="1"/>
</dbReference>
<feature type="transmembrane region" description="Helical" evidence="1">
    <location>
        <begin position="48"/>
        <end position="68"/>
    </location>
</feature>
<feature type="transmembrane region" description="Helical" evidence="1">
    <location>
        <begin position="142"/>
        <end position="164"/>
    </location>
</feature>
<accession>A0ABY5RMF0</accession>
<proteinExistence type="predicted"/>
<feature type="transmembrane region" description="Helical" evidence="1">
    <location>
        <begin position="199"/>
        <end position="216"/>
    </location>
</feature>
<keyword evidence="3" id="KW-0012">Acyltransferase</keyword>
<sequence>MKKSKWVLRPESSKLLNLDFLRFVAAIGIVWFHYGSTLIDPIKERLEAFLLFVDLFFVISGYVIAYVYGGRLGSGHDYQVFLRKRVARLIPLHWVTLGLYVALGLALGTNAKYPDMFNWQCLIPTTFLMHSFGICTTPSFNYVSWSISAEFAMYIAFPLLFAVARLRWVPLAAVVIIFVILFQITSGAHPWYIWTHDFGVVRALPAFLFGLSLFVYRDELKRVPAPTTGMFITLALFFWGSFTRTSMGALVPLIYAVVFFGVAADVQDRRIWMVKRIAPLGQLTYSVYMLHLPLQTFLLARVPLDGFARVTWYVLGCFILMAVSWASLVLFETPMRRWISGKAKEVTVIDVLRPRR</sequence>
<dbReference type="GO" id="GO:0016746">
    <property type="term" value="F:acyltransferase activity"/>
    <property type="evidence" value="ECO:0007669"/>
    <property type="project" value="UniProtKB-KW"/>
</dbReference>
<evidence type="ECO:0000313" key="3">
    <source>
        <dbReference type="EMBL" id="UVF18406.1"/>
    </source>
</evidence>
<feature type="transmembrane region" description="Helical" evidence="1">
    <location>
        <begin position="310"/>
        <end position="331"/>
    </location>
</feature>
<keyword evidence="1" id="KW-0812">Transmembrane</keyword>
<feature type="transmembrane region" description="Helical" evidence="1">
    <location>
        <begin position="285"/>
        <end position="304"/>
    </location>
</feature>
<keyword evidence="4" id="KW-1185">Reference proteome</keyword>
<dbReference type="Pfam" id="PF01757">
    <property type="entry name" value="Acyl_transf_3"/>
    <property type="match status" value="1"/>
</dbReference>
<evidence type="ECO:0000313" key="4">
    <source>
        <dbReference type="Proteomes" id="UP001017257"/>
    </source>
</evidence>
<organism evidence="3 4">
    <name type="scientific">Microvirga terrae</name>
    <dbReference type="NCBI Taxonomy" id="2740529"/>
    <lineage>
        <taxon>Bacteria</taxon>
        <taxon>Pseudomonadati</taxon>
        <taxon>Pseudomonadota</taxon>
        <taxon>Alphaproteobacteria</taxon>
        <taxon>Hyphomicrobiales</taxon>
        <taxon>Methylobacteriaceae</taxon>
        <taxon>Microvirga</taxon>
    </lineage>
</organism>
<keyword evidence="1" id="KW-0472">Membrane</keyword>
<feature type="transmembrane region" description="Helical" evidence="1">
    <location>
        <begin position="171"/>
        <end position="193"/>
    </location>
</feature>
<gene>
    <name evidence="3" type="ORF">HPT29_018115</name>
</gene>
<dbReference type="RefSeq" id="WP_173947175.1">
    <property type="nucleotide sequence ID" value="NZ_CP102845.1"/>
</dbReference>
<evidence type="ECO:0000259" key="2">
    <source>
        <dbReference type="Pfam" id="PF01757"/>
    </source>
</evidence>
<keyword evidence="3" id="KW-0808">Transferase</keyword>
<dbReference type="InterPro" id="IPR050879">
    <property type="entry name" value="Acyltransferase_3"/>
</dbReference>
<dbReference type="EMBL" id="CP102845">
    <property type="protein sequence ID" value="UVF18406.1"/>
    <property type="molecule type" value="Genomic_DNA"/>
</dbReference>
<name>A0ABY5RMF0_9HYPH</name>
<keyword evidence="1" id="KW-1133">Transmembrane helix</keyword>
<feature type="transmembrane region" description="Helical" evidence="1">
    <location>
        <begin position="89"/>
        <end position="109"/>
    </location>
</feature>
<feature type="transmembrane region" description="Helical" evidence="1">
    <location>
        <begin position="223"/>
        <end position="240"/>
    </location>
</feature>
<feature type="transmembrane region" description="Helical" evidence="1">
    <location>
        <begin position="246"/>
        <end position="264"/>
    </location>
</feature>